<keyword evidence="1" id="KW-0479">Metal-binding</keyword>
<dbReference type="Pfam" id="PF01549">
    <property type="entry name" value="ShK"/>
    <property type="match status" value="1"/>
</dbReference>
<dbReference type="PROSITE" id="PS00497">
    <property type="entry name" value="TYROSINASE_1"/>
    <property type="match status" value="1"/>
</dbReference>
<dbReference type="Gene3D" id="1.10.1280.10">
    <property type="entry name" value="Di-copper center containing domain from catechol oxidase"/>
    <property type="match status" value="1"/>
</dbReference>
<dbReference type="InterPro" id="IPR008922">
    <property type="entry name" value="Di-copper_centre_dom_sf"/>
</dbReference>
<accession>A0A498S7U2</accession>
<gene>
    <name evidence="4" type="ORF">NAV_LOCUS2568</name>
</gene>
<evidence type="ECO:0000313" key="4">
    <source>
        <dbReference type="EMBL" id="VBB27738.1"/>
    </source>
</evidence>
<dbReference type="STRING" id="6277.A0A498S7U2"/>
<dbReference type="PANTHER" id="PTHR11474">
    <property type="entry name" value="TYROSINASE FAMILY MEMBER"/>
    <property type="match status" value="1"/>
</dbReference>
<comment type="caution">
    <text evidence="2">Lacks conserved residue(s) required for the propagation of feature annotation.</text>
</comment>
<dbReference type="GO" id="GO:0046872">
    <property type="term" value="F:metal ion binding"/>
    <property type="evidence" value="ECO:0007669"/>
    <property type="project" value="UniProtKB-KW"/>
</dbReference>
<dbReference type="SUPFAM" id="SSF48056">
    <property type="entry name" value="Di-copper centre-containing domain"/>
    <property type="match status" value="1"/>
</dbReference>
<evidence type="ECO:0000259" key="3">
    <source>
        <dbReference type="PROSITE" id="PS51670"/>
    </source>
</evidence>
<evidence type="ECO:0000256" key="1">
    <source>
        <dbReference type="ARBA" id="ARBA00022723"/>
    </source>
</evidence>
<dbReference type="SMART" id="SM00254">
    <property type="entry name" value="ShKT"/>
    <property type="match status" value="1"/>
</dbReference>
<dbReference type="GO" id="GO:0016491">
    <property type="term" value="F:oxidoreductase activity"/>
    <property type="evidence" value="ECO:0007669"/>
    <property type="project" value="InterPro"/>
</dbReference>
<dbReference type="EMBL" id="UPTC01000278">
    <property type="protein sequence ID" value="VBB27738.1"/>
    <property type="molecule type" value="Genomic_DNA"/>
</dbReference>
<keyword evidence="5" id="KW-1185">Reference proteome</keyword>
<name>A0A498S7U2_ACAVI</name>
<dbReference type="PRINTS" id="PR00092">
    <property type="entry name" value="TYROSINASE"/>
</dbReference>
<reference evidence="4 5" key="1">
    <citation type="submission" date="2018-08" db="EMBL/GenBank/DDBJ databases">
        <authorList>
            <person name="Laetsch R D."/>
            <person name="Stevens L."/>
            <person name="Kumar S."/>
            <person name="Blaxter L. M."/>
        </authorList>
    </citation>
    <scope>NUCLEOTIDE SEQUENCE [LARGE SCALE GENOMIC DNA]</scope>
</reference>
<feature type="domain" description="ShKT" evidence="3">
    <location>
        <begin position="468"/>
        <end position="503"/>
    </location>
</feature>
<evidence type="ECO:0000313" key="5">
    <source>
        <dbReference type="Proteomes" id="UP000276991"/>
    </source>
</evidence>
<dbReference type="AlphaFoldDB" id="A0A498S7U2"/>
<dbReference type="OrthoDB" id="6132182at2759"/>
<dbReference type="InterPro" id="IPR002227">
    <property type="entry name" value="Tyrosinase_Cu-bd"/>
</dbReference>
<dbReference type="Pfam" id="PF00264">
    <property type="entry name" value="Tyrosinase"/>
    <property type="match status" value="1"/>
</dbReference>
<proteinExistence type="predicted"/>
<sequence>MKIFYYIETLLFTVAFGQQPIFMQNCDEAPTPEARHVCLTLQQMARNSRREMAINQRVPPTPPQFLQPAPLNPLARGPQNQCILPDGQLLTMGYRKEYRMLTENERLRFFNAITMLKRSGEYDRMSSEHQMVGQGSGAHSGPGFLPWHREFLKRFEIALRLIDPQVSLPYWDSVMDQYLPDPRDSIFFSPYFMGETDQFGNVVTGPFAYWSTIDGRTAILRALGEKGKLFTEYDIIEILSQVSIEQIMAYTAPLNGCPYPPAFSAIEYTHSFVHLWIGGHMEPPELSSNDPVFYGLHTFVDLIWELWRQSRQSHWARENQYSQDIEECTDPQHFSYAAMRPFNLINRDGLSNLYTEQMYRFAPRPGCSFEIPNCGSPYLFCDMRVSPHCVSKIKLGGICTGFEGLDACFNGICVAGRCIPGTMPAPFVPQTELPPVLVGEITRQHVTRQFNDCFNRMPCCEQWAKEECNDRHVSCKQWKRENRCFGTSNDFMAENCRLSCQLCGTPKNTNCERLKVVSFRVLRKHFEMVIELRTFV</sequence>
<protein>
    <recommendedName>
        <fullName evidence="3">ShKT domain-containing protein</fullName>
    </recommendedName>
</protein>
<dbReference type="InterPro" id="IPR050316">
    <property type="entry name" value="Tyrosinase/Hemocyanin"/>
</dbReference>
<dbReference type="PROSITE" id="PS00498">
    <property type="entry name" value="TYROSINASE_2"/>
    <property type="match status" value="1"/>
</dbReference>
<evidence type="ECO:0000256" key="2">
    <source>
        <dbReference type="PROSITE-ProRule" id="PRU01005"/>
    </source>
</evidence>
<dbReference type="PANTHER" id="PTHR11474:SF84">
    <property type="entry name" value="SHKT DOMAIN-CONTAINING PROTEIN"/>
    <property type="match status" value="1"/>
</dbReference>
<dbReference type="PROSITE" id="PS51670">
    <property type="entry name" value="SHKT"/>
    <property type="match status" value="1"/>
</dbReference>
<dbReference type="InterPro" id="IPR003582">
    <property type="entry name" value="ShKT_dom"/>
</dbReference>
<dbReference type="Proteomes" id="UP000276991">
    <property type="component" value="Unassembled WGS sequence"/>
</dbReference>
<organism evidence="4 5">
    <name type="scientific">Acanthocheilonema viteae</name>
    <name type="common">Filarial nematode worm</name>
    <name type="synonym">Dipetalonema viteae</name>
    <dbReference type="NCBI Taxonomy" id="6277"/>
    <lineage>
        <taxon>Eukaryota</taxon>
        <taxon>Metazoa</taxon>
        <taxon>Ecdysozoa</taxon>
        <taxon>Nematoda</taxon>
        <taxon>Chromadorea</taxon>
        <taxon>Rhabditida</taxon>
        <taxon>Spirurina</taxon>
        <taxon>Spiruromorpha</taxon>
        <taxon>Filarioidea</taxon>
        <taxon>Onchocercidae</taxon>
        <taxon>Acanthocheilonema</taxon>
    </lineage>
</organism>